<dbReference type="PANTHER" id="PTHR45766">
    <property type="entry name" value="DNA ANNEALING HELICASE AND ENDONUCLEASE ZRANB3 FAMILY MEMBER"/>
    <property type="match status" value="1"/>
</dbReference>
<dbReference type="InterPro" id="IPR000330">
    <property type="entry name" value="SNF2_N"/>
</dbReference>
<protein>
    <submittedName>
        <fullName evidence="3">SNF2 family N-terminal domain-containing protein</fullName>
    </submittedName>
</protein>
<organism evidence="3 4">
    <name type="scientific">Cruoricaptor ignavus</name>
    <dbReference type="NCBI Taxonomy" id="1118202"/>
    <lineage>
        <taxon>Bacteria</taxon>
        <taxon>Pseudomonadati</taxon>
        <taxon>Bacteroidota</taxon>
        <taxon>Flavobacteriia</taxon>
        <taxon>Flavobacteriales</taxon>
        <taxon>Weeksellaceae</taxon>
        <taxon>Cruoricaptor</taxon>
    </lineage>
</organism>
<dbReference type="OrthoDB" id="9760715at2"/>
<dbReference type="STRING" id="1118202.SAMN05443429_1127"/>
<proteinExistence type="predicted"/>
<dbReference type="InterPro" id="IPR014001">
    <property type="entry name" value="Helicase_ATP-bd"/>
</dbReference>
<dbReference type="InterPro" id="IPR001650">
    <property type="entry name" value="Helicase_C-like"/>
</dbReference>
<dbReference type="GO" id="GO:0016787">
    <property type="term" value="F:hydrolase activity"/>
    <property type="evidence" value="ECO:0007669"/>
    <property type="project" value="UniProtKB-KW"/>
</dbReference>
<dbReference type="Proteomes" id="UP000184335">
    <property type="component" value="Unassembled WGS sequence"/>
</dbReference>
<accession>A0A1M6HBY3</accession>
<dbReference type="PROSITE" id="PS51194">
    <property type="entry name" value="HELICASE_CTER"/>
    <property type="match status" value="1"/>
</dbReference>
<dbReference type="Pfam" id="PF00176">
    <property type="entry name" value="SNF2-rel_dom"/>
    <property type="match status" value="1"/>
</dbReference>
<feature type="domain" description="Helicase C-terminal" evidence="2">
    <location>
        <begin position="384"/>
        <end position="536"/>
    </location>
</feature>
<dbReference type="SUPFAM" id="SSF52540">
    <property type="entry name" value="P-loop containing nucleoside triphosphate hydrolases"/>
    <property type="match status" value="2"/>
</dbReference>
<dbReference type="GO" id="GO:0005524">
    <property type="term" value="F:ATP binding"/>
    <property type="evidence" value="ECO:0007669"/>
    <property type="project" value="InterPro"/>
</dbReference>
<dbReference type="EMBL" id="FQYI01000012">
    <property type="protein sequence ID" value="SHJ19701.1"/>
    <property type="molecule type" value="Genomic_DNA"/>
</dbReference>
<evidence type="ECO:0000313" key="4">
    <source>
        <dbReference type="Proteomes" id="UP000184335"/>
    </source>
</evidence>
<dbReference type="GO" id="GO:0006281">
    <property type="term" value="P:DNA repair"/>
    <property type="evidence" value="ECO:0007669"/>
    <property type="project" value="TreeGrafter"/>
</dbReference>
<name>A0A1M6HBY3_9FLAO</name>
<dbReference type="SMART" id="SM00487">
    <property type="entry name" value="DEXDc"/>
    <property type="match status" value="1"/>
</dbReference>
<sequence length="546" mass="63759">MDLEALQRRIKGSKIYESKGGNRLYFSYKRNYGQTKYSCWFEIVNDKIKPFVKVYCPAQHPNWEESKANEIVDSIYRQFHEVINKCEKERRKIPLHERLKDDVTPVHEGSMLHQAQALRFCCSMKVSALFADTGTGKSKVAVDLAISRFEAGQINKVLIFCPVSTKKNFREEIDKWAKNTTLEWKIVGLESMSSSDRTVLEVMKFVDNQTQIIIDESHNCKTPTAKRSRRIKEVCDKASYKLIMTGTPAESIKDMFMQYGLLSDLIIGERNWLSFEEKYLICDDRGDIIGYKNVDYLMGLVEPYTYQVRKEDVMDLPGKNFHEFRCGMTPEQSEEYFRLKEELLEKMDKFDKDMPVPAALIFLYFTKMQQASCGFKATDEGITNLNTFKYSLLEKADYRNGQTIIFCKYIYELERLVEFLGPENCAVFTGNNRNNRNEEKEAFTNREKQFFVATMSSGGTGLNGLQHCNRIIFWSNSFKYNERKQCIGRIDRKGQTREMDIYDFRTECGIEHRIANNLARKGNLSEEIKTMLKDKTELKNYIKKHL</sequence>
<dbReference type="InterPro" id="IPR038718">
    <property type="entry name" value="SNF2-like_sf"/>
</dbReference>
<dbReference type="Pfam" id="PF00271">
    <property type="entry name" value="Helicase_C"/>
    <property type="match status" value="1"/>
</dbReference>
<dbReference type="InterPro" id="IPR027417">
    <property type="entry name" value="P-loop_NTPase"/>
</dbReference>
<evidence type="ECO:0000313" key="3">
    <source>
        <dbReference type="EMBL" id="SHJ19701.1"/>
    </source>
</evidence>
<dbReference type="PANTHER" id="PTHR45766:SF6">
    <property type="entry name" value="SWI_SNF-RELATED MATRIX-ASSOCIATED ACTIN-DEPENDENT REGULATOR OF CHROMATIN SUBFAMILY A-LIKE PROTEIN 1"/>
    <property type="match status" value="1"/>
</dbReference>
<reference evidence="3 4" key="1">
    <citation type="submission" date="2016-11" db="EMBL/GenBank/DDBJ databases">
        <authorList>
            <person name="Jaros S."/>
            <person name="Januszkiewicz K."/>
            <person name="Wedrychowicz H."/>
        </authorList>
    </citation>
    <scope>NUCLEOTIDE SEQUENCE [LARGE SCALE GENOMIC DNA]</scope>
    <source>
        <strain evidence="3 4">DSM 25479</strain>
    </source>
</reference>
<dbReference type="Gene3D" id="3.40.50.10810">
    <property type="entry name" value="Tandem AAA-ATPase domain"/>
    <property type="match status" value="1"/>
</dbReference>
<evidence type="ECO:0000256" key="1">
    <source>
        <dbReference type="ARBA" id="ARBA00022801"/>
    </source>
</evidence>
<dbReference type="RefSeq" id="WP_073180802.1">
    <property type="nucleotide sequence ID" value="NZ_FQYI01000012.1"/>
</dbReference>
<keyword evidence="1" id="KW-0378">Hydrolase</keyword>
<dbReference type="Gene3D" id="3.40.50.300">
    <property type="entry name" value="P-loop containing nucleotide triphosphate hydrolases"/>
    <property type="match status" value="1"/>
</dbReference>
<evidence type="ECO:0000259" key="2">
    <source>
        <dbReference type="PROSITE" id="PS51194"/>
    </source>
</evidence>
<keyword evidence="4" id="KW-1185">Reference proteome</keyword>
<dbReference type="AlphaFoldDB" id="A0A1M6HBY3"/>
<dbReference type="GO" id="GO:0031297">
    <property type="term" value="P:replication fork processing"/>
    <property type="evidence" value="ECO:0007669"/>
    <property type="project" value="TreeGrafter"/>
</dbReference>
<gene>
    <name evidence="3" type="ORF">SAMN05443429_1127</name>
</gene>